<accession>A0A7V4U1F8</accession>
<name>A0A7V4U1F8_CALAY</name>
<dbReference type="Proteomes" id="UP000885779">
    <property type="component" value="Unassembled WGS sequence"/>
</dbReference>
<evidence type="ECO:0000313" key="2">
    <source>
        <dbReference type="EMBL" id="HGY55527.1"/>
    </source>
</evidence>
<dbReference type="GO" id="GO:0035438">
    <property type="term" value="F:cyclic-di-GMP binding"/>
    <property type="evidence" value="ECO:0007669"/>
    <property type="project" value="InterPro"/>
</dbReference>
<dbReference type="Gene3D" id="2.40.10.220">
    <property type="entry name" value="predicted glycosyltransferase like domains"/>
    <property type="match status" value="1"/>
</dbReference>
<feature type="domain" description="PilZ" evidence="1">
    <location>
        <begin position="32"/>
        <end position="103"/>
    </location>
</feature>
<dbReference type="AlphaFoldDB" id="A0A7V4U1F8"/>
<evidence type="ECO:0000259" key="1">
    <source>
        <dbReference type="Pfam" id="PF07238"/>
    </source>
</evidence>
<dbReference type="Pfam" id="PF07238">
    <property type="entry name" value="PilZ"/>
    <property type="match status" value="1"/>
</dbReference>
<proteinExistence type="predicted"/>
<organism evidence="2">
    <name type="scientific">Caldithrix abyssi</name>
    <dbReference type="NCBI Taxonomy" id="187145"/>
    <lineage>
        <taxon>Bacteria</taxon>
        <taxon>Pseudomonadati</taxon>
        <taxon>Calditrichota</taxon>
        <taxon>Calditrichia</taxon>
        <taxon>Calditrichales</taxon>
        <taxon>Calditrichaceae</taxon>
        <taxon>Caldithrix</taxon>
    </lineage>
</organism>
<sequence>MFFDGRGASRIETENLLAFRLLDAENQVINEGMVKTLDISRTGIAIEAPLPMPPGQRIELTIGIGDDVVKTRGTVQNMNKLAEKKYQVGIQFDYLSEEDLSKIGMVYPDILK</sequence>
<comment type="caution">
    <text evidence="2">The sequence shown here is derived from an EMBL/GenBank/DDBJ whole genome shotgun (WGS) entry which is preliminary data.</text>
</comment>
<dbReference type="EMBL" id="DRQG01000071">
    <property type="protein sequence ID" value="HGY55527.1"/>
    <property type="molecule type" value="Genomic_DNA"/>
</dbReference>
<reference evidence="2" key="1">
    <citation type="journal article" date="2020" name="mSystems">
        <title>Genome- and Community-Level Interaction Insights into Carbon Utilization and Element Cycling Functions of Hydrothermarchaeota in Hydrothermal Sediment.</title>
        <authorList>
            <person name="Zhou Z."/>
            <person name="Liu Y."/>
            <person name="Xu W."/>
            <person name="Pan J."/>
            <person name="Luo Z.H."/>
            <person name="Li M."/>
        </authorList>
    </citation>
    <scope>NUCLEOTIDE SEQUENCE [LARGE SCALE GENOMIC DNA]</scope>
    <source>
        <strain evidence="2">HyVt-577</strain>
    </source>
</reference>
<dbReference type="InterPro" id="IPR009875">
    <property type="entry name" value="PilZ_domain"/>
</dbReference>
<dbReference type="SUPFAM" id="SSF141371">
    <property type="entry name" value="PilZ domain-like"/>
    <property type="match status" value="1"/>
</dbReference>
<protein>
    <submittedName>
        <fullName evidence="2">PilZ domain-containing protein</fullName>
    </submittedName>
</protein>
<gene>
    <name evidence="2" type="ORF">ENK44_07500</name>
</gene>